<protein>
    <submittedName>
        <fullName evidence="2">Uncharacterized protein</fullName>
    </submittedName>
</protein>
<evidence type="ECO:0000313" key="3">
    <source>
        <dbReference type="Proteomes" id="UP001437256"/>
    </source>
</evidence>
<dbReference type="EMBL" id="JBBXMP010000006">
    <property type="protein sequence ID" value="KAL0070388.1"/>
    <property type="molecule type" value="Genomic_DNA"/>
</dbReference>
<accession>A0ABR3A9X2</accession>
<feature type="region of interest" description="Disordered" evidence="1">
    <location>
        <begin position="1"/>
        <end position="116"/>
    </location>
</feature>
<feature type="compositionally biased region" description="Basic and acidic residues" evidence="1">
    <location>
        <begin position="96"/>
        <end position="116"/>
    </location>
</feature>
<comment type="caution">
    <text evidence="2">The sequence shown here is derived from an EMBL/GenBank/DDBJ whole genome shotgun (WGS) entry which is preliminary data.</text>
</comment>
<gene>
    <name evidence="2" type="ORF">AAF712_002219</name>
</gene>
<keyword evidence="3" id="KW-1185">Reference proteome</keyword>
<sequence length="116" mass="12362">MERRAEKPLHVFPPLVARTEAKDAPDSSEKGSGSEKGLVAQEWLSHTGPPSPPPVVPQEASPATPSVGANVPPSVNKPVNRVSKHKDAVQARLKPSSKDQGGHVKKQRGGDVKQRQ</sequence>
<evidence type="ECO:0000256" key="1">
    <source>
        <dbReference type="SAM" id="MobiDB-lite"/>
    </source>
</evidence>
<reference evidence="2 3" key="1">
    <citation type="submission" date="2024-05" db="EMBL/GenBank/DDBJ databases">
        <title>A draft genome resource for the thread blight pathogen Marasmius tenuissimus strain MS-2.</title>
        <authorList>
            <person name="Yulfo-Soto G.E."/>
            <person name="Baruah I.K."/>
            <person name="Amoako-Attah I."/>
            <person name="Bukari Y."/>
            <person name="Meinhardt L.W."/>
            <person name="Bailey B.A."/>
            <person name="Cohen S.P."/>
        </authorList>
    </citation>
    <scope>NUCLEOTIDE SEQUENCE [LARGE SCALE GENOMIC DNA]</scope>
    <source>
        <strain evidence="2 3">MS-2</strain>
    </source>
</reference>
<proteinExistence type="predicted"/>
<organism evidence="2 3">
    <name type="scientific">Marasmius tenuissimus</name>
    <dbReference type="NCBI Taxonomy" id="585030"/>
    <lineage>
        <taxon>Eukaryota</taxon>
        <taxon>Fungi</taxon>
        <taxon>Dikarya</taxon>
        <taxon>Basidiomycota</taxon>
        <taxon>Agaricomycotina</taxon>
        <taxon>Agaricomycetes</taxon>
        <taxon>Agaricomycetidae</taxon>
        <taxon>Agaricales</taxon>
        <taxon>Marasmiineae</taxon>
        <taxon>Marasmiaceae</taxon>
        <taxon>Marasmius</taxon>
    </lineage>
</organism>
<name>A0ABR3A9X2_9AGAR</name>
<evidence type="ECO:0000313" key="2">
    <source>
        <dbReference type="EMBL" id="KAL0070388.1"/>
    </source>
</evidence>
<dbReference type="Proteomes" id="UP001437256">
    <property type="component" value="Unassembled WGS sequence"/>
</dbReference>
<feature type="compositionally biased region" description="Basic and acidic residues" evidence="1">
    <location>
        <begin position="19"/>
        <end position="33"/>
    </location>
</feature>